<accession>A0A845BKB1</accession>
<dbReference type="Gene3D" id="2.30.30.380">
    <property type="entry name" value="Zn-finger domain of Sec23/24"/>
    <property type="match status" value="1"/>
</dbReference>
<feature type="domain" description="Thioredoxin" evidence="8">
    <location>
        <begin position="32"/>
        <end position="140"/>
    </location>
</feature>
<reference evidence="9 10" key="1">
    <citation type="submission" date="2019-12" db="EMBL/GenBank/DDBJ databases">
        <title>Neisseriaceae gen. nov. sp. Genome sequencing and assembly.</title>
        <authorList>
            <person name="Liu Z."/>
            <person name="Li A."/>
        </authorList>
    </citation>
    <scope>NUCLEOTIDE SEQUENCE [LARGE SCALE GENOMIC DNA]</scope>
    <source>
        <strain evidence="9 10">B2N2-7</strain>
    </source>
</reference>
<gene>
    <name evidence="9" type="primary">trxC</name>
    <name evidence="9" type="ORF">GQF02_07260</name>
</gene>
<dbReference type="NCBIfam" id="TIGR01068">
    <property type="entry name" value="thioredoxin"/>
    <property type="match status" value="1"/>
</dbReference>
<keyword evidence="3" id="KW-0479">Metal-binding</keyword>
<evidence type="ECO:0000256" key="7">
    <source>
        <dbReference type="NCBIfam" id="TIGR01068"/>
    </source>
</evidence>
<dbReference type="GO" id="GO:0046872">
    <property type="term" value="F:metal ion binding"/>
    <property type="evidence" value="ECO:0007669"/>
    <property type="project" value="UniProtKB-KW"/>
</dbReference>
<dbReference type="InterPro" id="IPR049299">
    <property type="entry name" value="Thio2_N"/>
</dbReference>
<dbReference type="GO" id="GO:0045454">
    <property type="term" value="P:cell redox homeostasis"/>
    <property type="evidence" value="ECO:0007669"/>
    <property type="project" value="TreeGrafter"/>
</dbReference>
<keyword evidence="2" id="KW-0813">Transport</keyword>
<evidence type="ECO:0000313" key="10">
    <source>
        <dbReference type="Proteomes" id="UP000467214"/>
    </source>
</evidence>
<dbReference type="PROSITE" id="PS00194">
    <property type="entry name" value="THIOREDOXIN_1"/>
    <property type="match status" value="1"/>
</dbReference>
<evidence type="ECO:0000256" key="4">
    <source>
        <dbReference type="ARBA" id="ARBA00022982"/>
    </source>
</evidence>
<dbReference type="GO" id="GO:0015035">
    <property type="term" value="F:protein-disulfide reductase activity"/>
    <property type="evidence" value="ECO:0007669"/>
    <property type="project" value="UniProtKB-UniRule"/>
</dbReference>
<keyword evidence="10" id="KW-1185">Reference proteome</keyword>
<dbReference type="GO" id="GO:0005829">
    <property type="term" value="C:cytosol"/>
    <property type="evidence" value="ECO:0007669"/>
    <property type="project" value="TreeGrafter"/>
</dbReference>
<dbReference type="PROSITE" id="PS51352">
    <property type="entry name" value="THIOREDOXIN_2"/>
    <property type="match status" value="1"/>
</dbReference>
<dbReference type="RefSeq" id="WP_160795977.1">
    <property type="nucleotide sequence ID" value="NZ_WSSB01000005.1"/>
</dbReference>
<dbReference type="InterPro" id="IPR013766">
    <property type="entry name" value="Thioredoxin_domain"/>
</dbReference>
<evidence type="ECO:0000256" key="5">
    <source>
        <dbReference type="ARBA" id="ARBA00023157"/>
    </source>
</evidence>
<dbReference type="Pfam" id="PF21352">
    <property type="entry name" value="Zn_ribbon_Thio2"/>
    <property type="match status" value="1"/>
</dbReference>
<keyword evidence="6" id="KW-0676">Redox-active center</keyword>
<dbReference type="AlphaFoldDB" id="A0A845BKB1"/>
<dbReference type="InterPro" id="IPR017937">
    <property type="entry name" value="Thioredoxin_CS"/>
</dbReference>
<dbReference type="PRINTS" id="PR00421">
    <property type="entry name" value="THIOREDOXIN"/>
</dbReference>
<keyword evidence="4" id="KW-0249">Electron transport</keyword>
<dbReference type="NCBIfam" id="NF008229">
    <property type="entry name" value="PRK10996.1"/>
    <property type="match status" value="1"/>
</dbReference>
<dbReference type="InterPro" id="IPR005746">
    <property type="entry name" value="Thioredoxin"/>
</dbReference>
<dbReference type="PANTHER" id="PTHR45663">
    <property type="entry name" value="GEO12009P1"/>
    <property type="match status" value="1"/>
</dbReference>
<dbReference type="Pfam" id="PF00085">
    <property type="entry name" value="Thioredoxin"/>
    <property type="match status" value="1"/>
</dbReference>
<dbReference type="EMBL" id="WSSB01000005">
    <property type="protein sequence ID" value="MXR36765.1"/>
    <property type="molecule type" value="Genomic_DNA"/>
</dbReference>
<evidence type="ECO:0000256" key="3">
    <source>
        <dbReference type="ARBA" id="ARBA00022723"/>
    </source>
</evidence>
<organism evidence="9 10">
    <name type="scientific">Craterilacuibacter sinensis</name>
    <dbReference type="NCBI Taxonomy" id="2686017"/>
    <lineage>
        <taxon>Bacteria</taxon>
        <taxon>Pseudomonadati</taxon>
        <taxon>Pseudomonadota</taxon>
        <taxon>Betaproteobacteria</taxon>
        <taxon>Neisseriales</taxon>
        <taxon>Neisseriaceae</taxon>
        <taxon>Craterilacuibacter</taxon>
    </lineage>
</organism>
<keyword evidence="5" id="KW-1015">Disulfide bond</keyword>
<name>A0A845BKB1_9NEIS</name>
<evidence type="ECO:0000256" key="6">
    <source>
        <dbReference type="ARBA" id="ARBA00023284"/>
    </source>
</evidence>
<sequence>MQLVCPGCGAKNRVPDARLQDQPKCGKCAQALMAGEPAPLGETSLPGFVTGTELPVLVDFWAAWCGPCKTMAPQFAEAARQAPEIRFAKVDSDGAPQAAARYAIRSIPTLVLFKNGREIARHSGAMPAAQILAWARSELSRHD</sequence>
<dbReference type="InterPro" id="IPR036249">
    <property type="entry name" value="Thioredoxin-like_sf"/>
</dbReference>
<proteinExistence type="inferred from homology"/>
<evidence type="ECO:0000313" key="9">
    <source>
        <dbReference type="EMBL" id="MXR36765.1"/>
    </source>
</evidence>
<dbReference type="PANTHER" id="PTHR45663:SF11">
    <property type="entry name" value="GEO12009P1"/>
    <property type="match status" value="1"/>
</dbReference>
<evidence type="ECO:0000256" key="1">
    <source>
        <dbReference type="ARBA" id="ARBA00008987"/>
    </source>
</evidence>
<dbReference type="SUPFAM" id="SSF52833">
    <property type="entry name" value="Thioredoxin-like"/>
    <property type="match status" value="1"/>
</dbReference>
<evidence type="ECO:0000259" key="8">
    <source>
        <dbReference type="PROSITE" id="PS51352"/>
    </source>
</evidence>
<evidence type="ECO:0000256" key="2">
    <source>
        <dbReference type="ARBA" id="ARBA00022448"/>
    </source>
</evidence>
<protein>
    <recommendedName>
        <fullName evidence="7">Thioredoxin</fullName>
    </recommendedName>
</protein>
<dbReference type="Gene3D" id="3.40.30.10">
    <property type="entry name" value="Glutaredoxin"/>
    <property type="match status" value="1"/>
</dbReference>
<dbReference type="Proteomes" id="UP000467214">
    <property type="component" value="Unassembled WGS sequence"/>
</dbReference>
<comment type="similarity">
    <text evidence="1">Belongs to the thioredoxin family.</text>
</comment>
<comment type="caution">
    <text evidence="9">The sequence shown here is derived from an EMBL/GenBank/DDBJ whole genome shotgun (WGS) entry which is preliminary data.</text>
</comment>
<dbReference type="CDD" id="cd02947">
    <property type="entry name" value="TRX_family"/>
    <property type="match status" value="1"/>
</dbReference>